<dbReference type="CDD" id="cd09076">
    <property type="entry name" value="L1-EN"/>
    <property type="match status" value="1"/>
</dbReference>
<dbReference type="InterPro" id="IPR036691">
    <property type="entry name" value="Endo/exonu/phosph_ase_sf"/>
</dbReference>
<dbReference type="InterPro" id="IPR004244">
    <property type="entry name" value="Transposase_22"/>
</dbReference>
<feature type="coiled-coil region" evidence="1">
    <location>
        <begin position="1"/>
        <end position="56"/>
    </location>
</feature>
<evidence type="ECO:0000313" key="3">
    <source>
        <dbReference type="EMBL" id="CAH3033919.1"/>
    </source>
</evidence>
<organism evidence="3 4">
    <name type="scientific">Porites lobata</name>
    <dbReference type="NCBI Taxonomy" id="104759"/>
    <lineage>
        <taxon>Eukaryota</taxon>
        <taxon>Metazoa</taxon>
        <taxon>Cnidaria</taxon>
        <taxon>Anthozoa</taxon>
        <taxon>Hexacorallia</taxon>
        <taxon>Scleractinia</taxon>
        <taxon>Fungiina</taxon>
        <taxon>Poritidae</taxon>
        <taxon>Porites</taxon>
    </lineage>
</organism>
<dbReference type="Pfam" id="PF03372">
    <property type="entry name" value="Exo_endo_phos"/>
    <property type="match status" value="1"/>
</dbReference>
<dbReference type="InterPro" id="IPR005135">
    <property type="entry name" value="Endo/exonuclease/phosphatase"/>
</dbReference>
<evidence type="ECO:0000313" key="4">
    <source>
        <dbReference type="Proteomes" id="UP001159405"/>
    </source>
</evidence>
<dbReference type="Proteomes" id="UP001159405">
    <property type="component" value="Unassembled WGS sequence"/>
</dbReference>
<accession>A0ABN8MVG4</accession>
<gene>
    <name evidence="3" type="ORF">PLOB_00016161</name>
</gene>
<feature type="domain" description="Endonuclease/exonuclease/phosphatase" evidence="2">
    <location>
        <begin position="181"/>
        <end position="365"/>
    </location>
</feature>
<proteinExistence type="predicted"/>
<dbReference type="Gene3D" id="3.30.70.1820">
    <property type="entry name" value="L1 transposable element, RRM domain"/>
    <property type="match status" value="1"/>
</dbReference>
<comment type="caution">
    <text evidence="3">The sequence shown here is derived from an EMBL/GenBank/DDBJ whole genome shotgun (WGS) entry which is preliminary data.</text>
</comment>
<evidence type="ECO:0000259" key="2">
    <source>
        <dbReference type="Pfam" id="PF03372"/>
    </source>
</evidence>
<sequence length="424" mass="49172">MTNIQSEVSSLKVRADSAETKLKEMDTGLQFANAEVEDLKTQSKNNQQSIVSLKERLLYQEVYNRRENLRFFGLPESTESTIEDSSEVLYRFLERDLDIEGARNIEFQRVHRLGRKKEGASRPIIARFLRYPDRERVFKAALEAQDEIDVKVYADLPKEIQENRKNQWPRLKRAREEETYSRAEVEDIWRTQWQGKLFFSHGTCHGCGVMVLVRGDLDFNLISIRTDDEGRYIVLEAEVQGANFLLVNIYVPNKVQEQCRFIENLNSTIDDVIKDNEPKLVVGGDFNVTLESDLDCSGGNPAQKASVKSIQDLCLDFDLVDIWRIRNPTTRRFTWRQRNPFIQRRLDFWLISKDKVKRRVLVGDIEDGGLKAPHLDSIKTQRILCCKKLASEDLSSWKIILLHYLKPVGGKFILGCNSLTRRTP</sequence>
<protein>
    <recommendedName>
        <fullName evidence="2">Endonuclease/exonuclease/phosphatase domain-containing protein</fullName>
    </recommendedName>
</protein>
<reference evidence="3 4" key="1">
    <citation type="submission" date="2022-05" db="EMBL/GenBank/DDBJ databases">
        <authorList>
            <consortium name="Genoscope - CEA"/>
            <person name="William W."/>
        </authorList>
    </citation>
    <scope>NUCLEOTIDE SEQUENCE [LARGE SCALE GENOMIC DNA]</scope>
</reference>
<dbReference type="PANTHER" id="PTHR11505">
    <property type="entry name" value="L1 TRANSPOSABLE ELEMENT-RELATED"/>
    <property type="match status" value="1"/>
</dbReference>
<dbReference type="EMBL" id="CALNXK010000002">
    <property type="protein sequence ID" value="CAH3033919.1"/>
    <property type="molecule type" value="Genomic_DNA"/>
</dbReference>
<keyword evidence="1" id="KW-0175">Coiled coil</keyword>
<dbReference type="Gene3D" id="3.60.10.10">
    <property type="entry name" value="Endonuclease/exonuclease/phosphatase"/>
    <property type="match status" value="1"/>
</dbReference>
<name>A0ABN8MVG4_9CNID</name>
<keyword evidence="4" id="KW-1185">Reference proteome</keyword>
<dbReference type="SUPFAM" id="SSF56219">
    <property type="entry name" value="DNase I-like"/>
    <property type="match status" value="1"/>
</dbReference>
<evidence type="ECO:0000256" key="1">
    <source>
        <dbReference type="SAM" id="Coils"/>
    </source>
</evidence>